<proteinExistence type="predicted"/>
<gene>
    <name evidence="1" type="ORF">MKW98_027495</name>
</gene>
<feature type="non-terminal residue" evidence="1">
    <location>
        <position position="63"/>
    </location>
</feature>
<evidence type="ECO:0000313" key="1">
    <source>
        <dbReference type="EMBL" id="KAI3835583.1"/>
    </source>
</evidence>
<feature type="non-terminal residue" evidence="1">
    <location>
        <position position="1"/>
    </location>
</feature>
<comment type="caution">
    <text evidence="1">The sequence shown here is derived from an EMBL/GenBank/DDBJ whole genome shotgun (WGS) entry which is preliminary data.</text>
</comment>
<sequence>VSKVFQEYLLRLVDSRDRQLNSVVNEMCGIMLRNDAISRESLEQQARIEALSEEMSTLRLLHE</sequence>
<organism evidence="1 2">
    <name type="scientific">Papaver atlanticum</name>
    <dbReference type="NCBI Taxonomy" id="357466"/>
    <lineage>
        <taxon>Eukaryota</taxon>
        <taxon>Viridiplantae</taxon>
        <taxon>Streptophyta</taxon>
        <taxon>Embryophyta</taxon>
        <taxon>Tracheophyta</taxon>
        <taxon>Spermatophyta</taxon>
        <taxon>Magnoliopsida</taxon>
        <taxon>Ranunculales</taxon>
        <taxon>Papaveraceae</taxon>
        <taxon>Papaveroideae</taxon>
        <taxon>Papaver</taxon>
    </lineage>
</organism>
<keyword evidence="2" id="KW-1185">Reference proteome</keyword>
<accession>A0AAD4RWB1</accession>
<protein>
    <submittedName>
        <fullName evidence="1">Uncharacterized protein</fullName>
    </submittedName>
</protein>
<dbReference type="AlphaFoldDB" id="A0AAD4RWB1"/>
<dbReference type="Proteomes" id="UP001202328">
    <property type="component" value="Unassembled WGS sequence"/>
</dbReference>
<evidence type="ECO:0000313" key="2">
    <source>
        <dbReference type="Proteomes" id="UP001202328"/>
    </source>
</evidence>
<dbReference type="EMBL" id="JAJJMB010017748">
    <property type="protein sequence ID" value="KAI3835583.1"/>
    <property type="molecule type" value="Genomic_DNA"/>
</dbReference>
<reference evidence="1" key="1">
    <citation type="submission" date="2022-04" db="EMBL/GenBank/DDBJ databases">
        <title>A functionally conserved STORR gene fusion in Papaver species that diverged 16.8 million years ago.</title>
        <authorList>
            <person name="Catania T."/>
        </authorList>
    </citation>
    <scope>NUCLEOTIDE SEQUENCE</scope>
    <source>
        <strain evidence="1">S-188037</strain>
    </source>
</reference>
<name>A0AAD4RWB1_9MAGN</name>